<comment type="caution">
    <text evidence="1">The sequence shown here is derived from an EMBL/GenBank/DDBJ whole genome shotgun (WGS) entry which is preliminary data.</text>
</comment>
<evidence type="ECO:0000313" key="1">
    <source>
        <dbReference type="EMBL" id="KAJ8631995.1"/>
    </source>
</evidence>
<gene>
    <name evidence="1" type="ORF">MRB53_025331</name>
</gene>
<reference evidence="1 2" key="1">
    <citation type="journal article" date="2022" name="Hortic Res">
        <title>A haplotype resolved chromosomal level avocado genome allows analysis of novel avocado genes.</title>
        <authorList>
            <person name="Nath O."/>
            <person name="Fletcher S.J."/>
            <person name="Hayward A."/>
            <person name="Shaw L.M."/>
            <person name="Masouleh A.K."/>
            <person name="Furtado A."/>
            <person name="Henry R.J."/>
            <person name="Mitter N."/>
        </authorList>
    </citation>
    <scope>NUCLEOTIDE SEQUENCE [LARGE SCALE GENOMIC DNA]</scope>
    <source>
        <strain evidence="2">cv. Hass</strain>
    </source>
</reference>
<evidence type="ECO:0000313" key="2">
    <source>
        <dbReference type="Proteomes" id="UP001234297"/>
    </source>
</evidence>
<proteinExistence type="predicted"/>
<accession>A0ACC2LEW0</accession>
<keyword evidence="2" id="KW-1185">Reference proteome</keyword>
<dbReference type="EMBL" id="CM056816">
    <property type="protein sequence ID" value="KAJ8631995.1"/>
    <property type="molecule type" value="Genomic_DNA"/>
</dbReference>
<organism evidence="1 2">
    <name type="scientific">Persea americana</name>
    <name type="common">Avocado</name>
    <dbReference type="NCBI Taxonomy" id="3435"/>
    <lineage>
        <taxon>Eukaryota</taxon>
        <taxon>Viridiplantae</taxon>
        <taxon>Streptophyta</taxon>
        <taxon>Embryophyta</taxon>
        <taxon>Tracheophyta</taxon>
        <taxon>Spermatophyta</taxon>
        <taxon>Magnoliopsida</taxon>
        <taxon>Magnoliidae</taxon>
        <taxon>Laurales</taxon>
        <taxon>Lauraceae</taxon>
        <taxon>Persea</taxon>
    </lineage>
</organism>
<dbReference type="Proteomes" id="UP001234297">
    <property type="component" value="Chromosome 8"/>
</dbReference>
<name>A0ACC2LEW0_PERAE</name>
<protein>
    <submittedName>
        <fullName evidence="1">Uncharacterized protein</fullName>
    </submittedName>
</protein>
<sequence>MCQSPETTEPESGYKEPTHLQTTVMFAPWITSPLATSNWKQHCMGGVCSWHLAPRAPFCMGGLGTWHHKSPWCMGGLGTWHHGITSPWLVRSNTPAQETEWKQHS</sequence>